<dbReference type="Proteomes" id="UP000828941">
    <property type="component" value="Chromosome 6"/>
</dbReference>
<keyword evidence="2" id="KW-1185">Reference proteome</keyword>
<accession>A0ACB9NIC2</accession>
<evidence type="ECO:0000313" key="1">
    <source>
        <dbReference type="EMBL" id="KAI4336253.1"/>
    </source>
</evidence>
<evidence type="ECO:0000313" key="2">
    <source>
        <dbReference type="Proteomes" id="UP000828941"/>
    </source>
</evidence>
<dbReference type="EMBL" id="CM039431">
    <property type="protein sequence ID" value="KAI4336253.1"/>
    <property type="molecule type" value="Genomic_DNA"/>
</dbReference>
<protein>
    <submittedName>
        <fullName evidence="1">Uncharacterized protein</fullName>
    </submittedName>
</protein>
<proteinExistence type="predicted"/>
<gene>
    <name evidence="1" type="ORF">L6164_014799</name>
</gene>
<organism evidence="1 2">
    <name type="scientific">Bauhinia variegata</name>
    <name type="common">Purple orchid tree</name>
    <name type="synonym">Phanera variegata</name>
    <dbReference type="NCBI Taxonomy" id="167791"/>
    <lineage>
        <taxon>Eukaryota</taxon>
        <taxon>Viridiplantae</taxon>
        <taxon>Streptophyta</taxon>
        <taxon>Embryophyta</taxon>
        <taxon>Tracheophyta</taxon>
        <taxon>Spermatophyta</taxon>
        <taxon>Magnoliopsida</taxon>
        <taxon>eudicotyledons</taxon>
        <taxon>Gunneridae</taxon>
        <taxon>Pentapetalae</taxon>
        <taxon>rosids</taxon>
        <taxon>fabids</taxon>
        <taxon>Fabales</taxon>
        <taxon>Fabaceae</taxon>
        <taxon>Cercidoideae</taxon>
        <taxon>Cercideae</taxon>
        <taxon>Bauhiniinae</taxon>
        <taxon>Bauhinia</taxon>
    </lineage>
</organism>
<comment type="caution">
    <text evidence="1">The sequence shown here is derived from an EMBL/GenBank/DDBJ whole genome shotgun (WGS) entry which is preliminary data.</text>
</comment>
<sequence length="150" mass="16495">MRFVGWELIQRRWSAVLTIKQLDISMAYALYEDMNQRFKASGLETLARQQVDGIVCRCEEGAGFFSESTIPSTCKYQLNAHEGGCGSILFEYKSSKLISGGQDGSIKVWDTNTGALSFNLYGCLGSVLDLTITPDNRSVIAASRSNSLFA</sequence>
<reference evidence="1 2" key="1">
    <citation type="journal article" date="2022" name="DNA Res.">
        <title>Chromosomal-level genome assembly of the orchid tree Bauhinia variegata (Leguminosae; Cercidoideae) supports the allotetraploid origin hypothesis of Bauhinia.</title>
        <authorList>
            <person name="Zhong Y."/>
            <person name="Chen Y."/>
            <person name="Zheng D."/>
            <person name="Pang J."/>
            <person name="Liu Y."/>
            <person name="Luo S."/>
            <person name="Meng S."/>
            <person name="Qian L."/>
            <person name="Wei D."/>
            <person name="Dai S."/>
            <person name="Zhou R."/>
        </authorList>
    </citation>
    <scope>NUCLEOTIDE SEQUENCE [LARGE SCALE GENOMIC DNA]</scope>
    <source>
        <strain evidence="1">BV-YZ2020</strain>
    </source>
</reference>
<name>A0ACB9NIC2_BAUVA</name>